<dbReference type="InterPro" id="IPR018247">
    <property type="entry name" value="EF_Hand_1_Ca_BS"/>
</dbReference>
<evidence type="ECO:0000256" key="2">
    <source>
        <dbReference type="SAM" id="SignalP"/>
    </source>
</evidence>
<feature type="region of interest" description="Disordered" evidence="1">
    <location>
        <begin position="96"/>
        <end position="209"/>
    </location>
</feature>
<evidence type="ECO:0000259" key="3">
    <source>
        <dbReference type="PROSITE" id="PS50222"/>
    </source>
</evidence>
<evidence type="ECO:0000313" key="4">
    <source>
        <dbReference type="EMBL" id="QDT05055.1"/>
    </source>
</evidence>
<feature type="region of interest" description="Disordered" evidence="1">
    <location>
        <begin position="26"/>
        <end position="74"/>
    </location>
</feature>
<dbReference type="PROSITE" id="PS50222">
    <property type="entry name" value="EF_HAND_2"/>
    <property type="match status" value="1"/>
</dbReference>
<dbReference type="Gene3D" id="1.10.238.10">
    <property type="entry name" value="EF-hand"/>
    <property type="match status" value="2"/>
</dbReference>
<proteinExistence type="predicted"/>
<dbReference type="OrthoDB" id="278651at2"/>
<dbReference type="KEGG" id="rlc:K227x_34530"/>
<feature type="compositionally biased region" description="Low complexity" evidence="1">
    <location>
        <begin position="157"/>
        <end position="169"/>
    </location>
</feature>
<dbReference type="Pfam" id="PF13202">
    <property type="entry name" value="EF-hand_5"/>
    <property type="match status" value="2"/>
</dbReference>
<sequence length="285" mass="28727" precursor="true">MKRLPLLSVFCVIAFLFTDTLLNAQPPGGRPGQGGLRQGGSGGPAGRGGERGPGMGGPNSQQTPPLLRIFDADADGELSSKEIDAAANALRGLDQNRDGKLTAEELRPAGPGGQRGDGQRDSGQRGIGPGAGGRAAGDQAAGGRAADGRAVGGGRGQQAQRGGRQSVGGPPRSMGNGRPDGGPPESGRPGGGGGGGRGGDPAQADAAFAKEIMSFDEDKDGLLSQAELPEHMHKAFAVADANRDGSLDPAELLVLASQFRRNQLNPADDTPVNAPSQGGRPNRSR</sequence>
<dbReference type="EMBL" id="CP036525">
    <property type="protein sequence ID" value="QDT05055.1"/>
    <property type="molecule type" value="Genomic_DNA"/>
</dbReference>
<dbReference type="AlphaFoldDB" id="A0A517ND40"/>
<protein>
    <submittedName>
        <fullName evidence="4">EF hand</fullName>
    </submittedName>
</protein>
<name>A0A517ND40_9BACT</name>
<dbReference type="SMART" id="SM00054">
    <property type="entry name" value="EFh"/>
    <property type="match status" value="2"/>
</dbReference>
<dbReference type="PROSITE" id="PS00018">
    <property type="entry name" value="EF_HAND_1"/>
    <property type="match status" value="2"/>
</dbReference>
<feature type="signal peptide" evidence="2">
    <location>
        <begin position="1"/>
        <end position="24"/>
    </location>
</feature>
<dbReference type="SUPFAM" id="SSF47473">
    <property type="entry name" value="EF-hand"/>
    <property type="match status" value="2"/>
</dbReference>
<dbReference type="InterPro" id="IPR011992">
    <property type="entry name" value="EF-hand-dom_pair"/>
</dbReference>
<dbReference type="Proteomes" id="UP000318538">
    <property type="component" value="Chromosome"/>
</dbReference>
<keyword evidence="2" id="KW-0732">Signal</keyword>
<feature type="compositionally biased region" description="Gly residues" evidence="1">
    <location>
        <begin position="125"/>
        <end position="135"/>
    </location>
</feature>
<evidence type="ECO:0000256" key="1">
    <source>
        <dbReference type="SAM" id="MobiDB-lite"/>
    </source>
</evidence>
<dbReference type="GO" id="GO:0005509">
    <property type="term" value="F:calcium ion binding"/>
    <property type="evidence" value="ECO:0007669"/>
    <property type="project" value="InterPro"/>
</dbReference>
<accession>A0A517ND40</accession>
<feature type="region of interest" description="Disordered" evidence="1">
    <location>
        <begin position="262"/>
        <end position="285"/>
    </location>
</feature>
<gene>
    <name evidence="4" type="ORF">K227x_34530</name>
</gene>
<feature type="compositionally biased region" description="Gly residues" evidence="1">
    <location>
        <begin position="188"/>
        <end position="199"/>
    </location>
</feature>
<organism evidence="4 5">
    <name type="scientific">Rubripirellula lacrimiformis</name>
    <dbReference type="NCBI Taxonomy" id="1930273"/>
    <lineage>
        <taxon>Bacteria</taxon>
        <taxon>Pseudomonadati</taxon>
        <taxon>Planctomycetota</taxon>
        <taxon>Planctomycetia</taxon>
        <taxon>Pirellulales</taxon>
        <taxon>Pirellulaceae</taxon>
        <taxon>Rubripirellula</taxon>
    </lineage>
</organism>
<feature type="compositionally biased region" description="Basic and acidic residues" evidence="1">
    <location>
        <begin position="96"/>
        <end position="107"/>
    </location>
</feature>
<feature type="compositionally biased region" description="Gly residues" evidence="1">
    <location>
        <begin position="30"/>
        <end position="57"/>
    </location>
</feature>
<feature type="chain" id="PRO_5022023501" evidence="2">
    <location>
        <begin position="25"/>
        <end position="285"/>
    </location>
</feature>
<dbReference type="RefSeq" id="WP_145170963.1">
    <property type="nucleotide sequence ID" value="NZ_CP036525.1"/>
</dbReference>
<evidence type="ECO:0000313" key="5">
    <source>
        <dbReference type="Proteomes" id="UP000318538"/>
    </source>
</evidence>
<keyword evidence="5" id="KW-1185">Reference proteome</keyword>
<feature type="domain" description="EF-hand" evidence="3">
    <location>
        <begin position="227"/>
        <end position="262"/>
    </location>
</feature>
<dbReference type="InterPro" id="IPR002048">
    <property type="entry name" value="EF_hand_dom"/>
</dbReference>
<reference evidence="4 5" key="1">
    <citation type="submission" date="2019-02" db="EMBL/GenBank/DDBJ databases">
        <title>Deep-cultivation of Planctomycetes and their phenomic and genomic characterization uncovers novel biology.</title>
        <authorList>
            <person name="Wiegand S."/>
            <person name="Jogler M."/>
            <person name="Boedeker C."/>
            <person name="Pinto D."/>
            <person name="Vollmers J."/>
            <person name="Rivas-Marin E."/>
            <person name="Kohn T."/>
            <person name="Peeters S.H."/>
            <person name="Heuer A."/>
            <person name="Rast P."/>
            <person name="Oberbeckmann S."/>
            <person name="Bunk B."/>
            <person name="Jeske O."/>
            <person name="Meyerdierks A."/>
            <person name="Storesund J.E."/>
            <person name="Kallscheuer N."/>
            <person name="Luecker S."/>
            <person name="Lage O.M."/>
            <person name="Pohl T."/>
            <person name="Merkel B.J."/>
            <person name="Hornburger P."/>
            <person name="Mueller R.-W."/>
            <person name="Bruemmer F."/>
            <person name="Labrenz M."/>
            <person name="Spormann A.M."/>
            <person name="Op den Camp H."/>
            <person name="Overmann J."/>
            <person name="Amann R."/>
            <person name="Jetten M.S.M."/>
            <person name="Mascher T."/>
            <person name="Medema M.H."/>
            <person name="Devos D.P."/>
            <person name="Kaster A.-K."/>
            <person name="Ovreas L."/>
            <person name="Rohde M."/>
            <person name="Galperin M.Y."/>
            <person name="Jogler C."/>
        </authorList>
    </citation>
    <scope>NUCLEOTIDE SEQUENCE [LARGE SCALE GENOMIC DNA]</scope>
    <source>
        <strain evidence="4 5">K22_7</strain>
    </source>
</reference>